<dbReference type="AlphaFoldDB" id="A0A2P9AKY4"/>
<protein>
    <submittedName>
        <fullName evidence="1">Uncharacterized protein</fullName>
    </submittedName>
</protein>
<name>A0A2P9AKY4_9HYPH</name>
<accession>A0A2P9AKY4</accession>
<keyword evidence="2" id="KW-1185">Reference proteome</keyword>
<evidence type="ECO:0000313" key="1">
    <source>
        <dbReference type="EMBL" id="SJM31786.1"/>
    </source>
</evidence>
<evidence type="ECO:0000313" key="2">
    <source>
        <dbReference type="Proteomes" id="UP000245698"/>
    </source>
</evidence>
<proteinExistence type="predicted"/>
<gene>
    <name evidence="1" type="ORF">BQ8482_210018</name>
</gene>
<dbReference type="Proteomes" id="UP000245698">
    <property type="component" value="Unassembled WGS sequence"/>
</dbReference>
<reference evidence="2" key="1">
    <citation type="submission" date="2016-12" db="EMBL/GenBank/DDBJ databases">
        <authorList>
            <person name="Brunel B."/>
        </authorList>
    </citation>
    <scope>NUCLEOTIDE SEQUENCE [LARGE SCALE GENOMIC DNA]</scope>
</reference>
<organism evidence="1 2">
    <name type="scientific">Mesorhizobium delmotii</name>
    <dbReference type="NCBI Taxonomy" id="1631247"/>
    <lineage>
        <taxon>Bacteria</taxon>
        <taxon>Pseudomonadati</taxon>
        <taxon>Pseudomonadota</taxon>
        <taxon>Alphaproteobacteria</taxon>
        <taxon>Hyphomicrobiales</taxon>
        <taxon>Phyllobacteriaceae</taxon>
        <taxon>Mesorhizobium</taxon>
    </lineage>
</organism>
<dbReference type="EMBL" id="FUIG01000028">
    <property type="protein sequence ID" value="SJM31786.1"/>
    <property type="molecule type" value="Genomic_DNA"/>
</dbReference>
<sequence>MPRSARAQEPRAPFRQTMRLSKITDEGTVRIASDVAAIGSIDPPDTALFETEHSILPALLLKIGKQVVPCTQEFAAVVAKDPVVRTGVGRNPQPYCQAIRALQLVVEILLGHGRWRECTGNMAPATSLALV</sequence>